<dbReference type="EMBL" id="REGN01007885">
    <property type="protein sequence ID" value="RNA05029.1"/>
    <property type="molecule type" value="Genomic_DNA"/>
</dbReference>
<dbReference type="Proteomes" id="UP000276133">
    <property type="component" value="Unassembled WGS sequence"/>
</dbReference>
<feature type="chain" id="PRO_5017925692" evidence="1">
    <location>
        <begin position="24"/>
        <end position="145"/>
    </location>
</feature>
<evidence type="ECO:0000313" key="2">
    <source>
        <dbReference type="EMBL" id="RNA05029.1"/>
    </source>
</evidence>
<keyword evidence="1" id="KW-0732">Signal</keyword>
<reference evidence="2 3" key="1">
    <citation type="journal article" date="2018" name="Sci. Rep.">
        <title>Genomic signatures of local adaptation to the degree of environmental predictability in rotifers.</title>
        <authorList>
            <person name="Franch-Gras L."/>
            <person name="Hahn C."/>
            <person name="Garcia-Roger E.M."/>
            <person name="Carmona M.J."/>
            <person name="Serra M."/>
            <person name="Gomez A."/>
        </authorList>
    </citation>
    <scope>NUCLEOTIDE SEQUENCE [LARGE SCALE GENOMIC DNA]</scope>
    <source>
        <strain evidence="2">HYR1</strain>
    </source>
</reference>
<evidence type="ECO:0000313" key="3">
    <source>
        <dbReference type="Proteomes" id="UP000276133"/>
    </source>
</evidence>
<organism evidence="2 3">
    <name type="scientific">Brachionus plicatilis</name>
    <name type="common">Marine rotifer</name>
    <name type="synonym">Brachionus muelleri</name>
    <dbReference type="NCBI Taxonomy" id="10195"/>
    <lineage>
        <taxon>Eukaryota</taxon>
        <taxon>Metazoa</taxon>
        <taxon>Spiralia</taxon>
        <taxon>Gnathifera</taxon>
        <taxon>Rotifera</taxon>
        <taxon>Eurotatoria</taxon>
        <taxon>Monogononta</taxon>
        <taxon>Pseudotrocha</taxon>
        <taxon>Ploima</taxon>
        <taxon>Brachionidae</taxon>
        <taxon>Brachionus</taxon>
    </lineage>
</organism>
<comment type="caution">
    <text evidence="2">The sequence shown here is derived from an EMBL/GenBank/DDBJ whole genome shotgun (WGS) entry which is preliminary data.</text>
</comment>
<proteinExistence type="predicted"/>
<accession>A0A3M7Q1M5</accession>
<name>A0A3M7Q1M5_BRAPC</name>
<protein>
    <submittedName>
        <fullName evidence="2">Uncharacterized protein</fullName>
    </submittedName>
</protein>
<gene>
    <name evidence="2" type="ORF">BpHYR1_034271</name>
</gene>
<evidence type="ECO:0000256" key="1">
    <source>
        <dbReference type="SAM" id="SignalP"/>
    </source>
</evidence>
<feature type="signal peptide" evidence="1">
    <location>
        <begin position="1"/>
        <end position="23"/>
    </location>
</feature>
<keyword evidence="3" id="KW-1185">Reference proteome</keyword>
<dbReference type="AlphaFoldDB" id="A0A3M7Q1M5"/>
<sequence>MTGISRIAVVVWLGINCCAYAQGFTFENFVLSVQIRDLGVILNEYRFLVKDKSYGRFSPLLLFGVGESTSSSISFPSFALLSIIDINFDRETKERDLGIILTHDLKSSEHAKRAAARATMLVDLLFKPFVRPHLEFALGARNPSC</sequence>